<dbReference type="AlphaFoldDB" id="A0A699YSD2"/>
<proteinExistence type="predicted"/>
<accession>A0A699YSD2</accession>
<protein>
    <submittedName>
        <fullName evidence="2">Uncharacterized protein</fullName>
    </submittedName>
</protein>
<keyword evidence="1" id="KW-1133">Transmembrane helix</keyword>
<dbReference type="EMBL" id="BLLF01000578">
    <property type="protein sequence ID" value="GFH13123.1"/>
    <property type="molecule type" value="Genomic_DNA"/>
</dbReference>
<name>A0A699YSD2_HAELA</name>
<sequence>QLVLEPMREQQLSASLVFAMHAAFGGMFTIHSWVQGRVLQRSGALSLGVVNALRSSTVALASGLLFCSPAAPQQCLSVQTGSSAAVVSFGLDLGHGYKRLRDLPPKAQQQQPAVAQ</sequence>
<feature type="transmembrane region" description="Helical" evidence="1">
    <location>
        <begin position="12"/>
        <end position="34"/>
    </location>
</feature>
<gene>
    <name evidence="2" type="ORF">HaLaN_08944</name>
</gene>
<comment type="caution">
    <text evidence="2">The sequence shown here is derived from an EMBL/GenBank/DDBJ whole genome shotgun (WGS) entry which is preliminary data.</text>
</comment>
<reference evidence="2 3" key="1">
    <citation type="submission" date="2020-02" db="EMBL/GenBank/DDBJ databases">
        <title>Draft genome sequence of Haematococcus lacustris strain NIES-144.</title>
        <authorList>
            <person name="Morimoto D."/>
            <person name="Nakagawa S."/>
            <person name="Yoshida T."/>
            <person name="Sawayama S."/>
        </authorList>
    </citation>
    <scope>NUCLEOTIDE SEQUENCE [LARGE SCALE GENOMIC DNA]</scope>
    <source>
        <strain evidence="2 3">NIES-144</strain>
    </source>
</reference>
<evidence type="ECO:0000256" key="1">
    <source>
        <dbReference type="SAM" id="Phobius"/>
    </source>
</evidence>
<keyword evidence="1" id="KW-0812">Transmembrane</keyword>
<evidence type="ECO:0000313" key="3">
    <source>
        <dbReference type="Proteomes" id="UP000485058"/>
    </source>
</evidence>
<keyword evidence="3" id="KW-1185">Reference proteome</keyword>
<evidence type="ECO:0000313" key="2">
    <source>
        <dbReference type="EMBL" id="GFH13123.1"/>
    </source>
</evidence>
<keyword evidence="1" id="KW-0472">Membrane</keyword>
<dbReference type="Proteomes" id="UP000485058">
    <property type="component" value="Unassembled WGS sequence"/>
</dbReference>
<organism evidence="2 3">
    <name type="scientific">Haematococcus lacustris</name>
    <name type="common">Green alga</name>
    <name type="synonym">Haematococcus pluvialis</name>
    <dbReference type="NCBI Taxonomy" id="44745"/>
    <lineage>
        <taxon>Eukaryota</taxon>
        <taxon>Viridiplantae</taxon>
        <taxon>Chlorophyta</taxon>
        <taxon>core chlorophytes</taxon>
        <taxon>Chlorophyceae</taxon>
        <taxon>CS clade</taxon>
        <taxon>Chlamydomonadales</taxon>
        <taxon>Haematococcaceae</taxon>
        <taxon>Haematococcus</taxon>
    </lineage>
</organism>
<feature type="non-terminal residue" evidence="2">
    <location>
        <position position="1"/>
    </location>
</feature>